<dbReference type="CDD" id="cd09881">
    <property type="entry name" value="PIN_VapC4-5_FitB-like"/>
    <property type="match status" value="1"/>
</dbReference>
<evidence type="ECO:0000313" key="2">
    <source>
        <dbReference type="Proteomes" id="UP000237822"/>
    </source>
</evidence>
<keyword evidence="2" id="KW-1185">Reference proteome</keyword>
<reference evidence="1 2" key="1">
    <citation type="submission" date="2018-03" db="EMBL/GenBank/DDBJ databases">
        <title>Genomic Encyclopedia of Archaeal and Bacterial Type Strains, Phase II (KMG-II): from individual species to whole genera.</title>
        <authorList>
            <person name="Goeker M."/>
        </authorList>
    </citation>
    <scope>NUCLEOTIDE SEQUENCE [LARGE SCALE GENOMIC DNA]</scope>
    <source>
        <strain evidence="1 2">ATCC BAA-1496</strain>
    </source>
</reference>
<accession>A0A2T0UGU0</accession>
<gene>
    <name evidence="1" type="ORF">BCF74_11781</name>
</gene>
<proteinExistence type="predicted"/>
<sequence length="71" mass="7563">MQVLGDLPVIEPGTRVADAYARVHASLTQHSTPIATMDLLIGCTALNGDAALLTANRAHFSRIVGMRVLSY</sequence>
<organism evidence="1 2">
    <name type="scientific">Knoellia remsis</name>
    <dbReference type="NCBI Taxonomy" id="407159"/>
    <lineage>
        <taxon>Bacteria</taxon>
        <taxon>Bacillati</taxon>
        <taxon>Actinomycetota</taxon>
        <taxon>Actinomycetes</taxon>
        <taxon>Micrococcales</taxon>
        <taxon>Intrasporangiaceae</taxon>
        <taxon>Knoellia</taxon>
    </lineage>
</organism>
<dbReference type="SUPFAM" id="SSF88723">
    <property type="entry name" value="PIN domain-like"/>
    <property type="match status" value="1"/>
</dbReference>
<evidence type="ECO:0000313" key="1">
    <source>
        <dbReference type="EMBL" id="PRY57076.1"/>
    </source>
</evidence>
<dbReference type="InterPro" id="IPR029060">
    <property type="entry name" value="PIN-like_dom_sf"/>
</dbReference>
<name>A0A2T0UGU0_9MICO</name>
<protein>
    <recommendedName>
        <fullName evidence="3">PIN domain-containing protein</fullName>
    </recommendedName>
</protein>
<dbReference type="Gene3D" id="3.40.50.1010">
    <property type="entry name" value="5'-nuclease"/>
    <property type="match status" value="1"/>
</dbReference>
<dbReference type="AlphaFoldDB" id="A0A2T0UGU0"/>
<comment type="caution">
    <text evidence="1">The sequence shown here is derived from an EMBL/GenBank/DDBJ whole genome shotgun (WGS) entry which is preliminary data.</text>
</comment>
<evidence type="ECO:0008006" key="3">
    <source>
        <dbReference type="Google" id="ProtNLM"/>
    </source>
</evidence>
<dbReference type="Proteomes" id="UP000237822">
    <property type="component" value="Unassembled WGS sequence"/>
</dbReference>
<dbReference type="EMBL" id="PVTI01000017">
    <property type="protein sequence ID" value="PRY57076.1"/>
    <property type="molecule type" value="Genomic_DNA"/>
</dbReference>